<feature type="domain" description="Radical SAM core" evidence="6">
    <location>
        <begin position="30"/>
        <end position="256"/>
    </location>
</feature>
<reference evidence="7" key="1">
    <citation type="journal article" date="2020" name="mSystems">
        <title>Genome- and Community-Level Interaction Insights into Carbon Utilization and Element Cycling Functions of Hydrothermarchaeota in Hydrothermal Sediment.</title>
        <authorList>
            <person name="Zhou Z."/>
            <person name="Liu Y."/>
            <person name="Xu W."/>
            <person name="Pan J."/>
            <person name="Luo Z.H."/>
            <person name="Li M."/>
        </authorList>
    </citation>
    <scope>NUCLEOTIDE SEQUENCE [LARGE SCALE GENOMIC DNA]</scope>
    <source>
        <strain evidence="7">HyVt-633</strain>
    </source>
</reference>
<dbReference type="InterPro" id="IPR050377">
    <property type="entry name" value="Radical_SAM_PqqE_MftC-like"/>
</dbReference>
<evidence type="ECO:0000256" key="2">
    <source>
        <dbReference type="ARBA" id="ARBA00022691"/>
    </source>
</evidence>
<comment type="cofactor">
    <cofactor evidence="1">
        <name>[4Fe-4S] cluster</name>
        <dbReference type="ChEBI" id="CHEBI:49883"/>
    </cofactor>
</comment>
<dbReference type="Pfam" id="PF04055">
    <property type="entry name" value="Radical_SAM"/>
    <property type="match status" value="1"/>
</dbReference>
<sequence length="419" mass="47119">MQSNRQQGIDMSKTATNPYFSTRAFSLTRQQAIGQIDIELTERCNNDCLHCCINQPADSTTAKSREMDTVFVKSILDQAAKLGALSVRFTGGEPLLRDDFRELYLHSRRLGMKVLLFTNARLLDTGLADLFARIPPLEQIQITLYGITKESCSAVTRDPLAYKETMRGIELLRERNIPFIVKGALMPQNAADKPAIEAFALDIPWQDGRKPSFASAFDLRSRRDFEKRNALIRHIRATPEEVVRLLREQADEKYFLEMQQFCAKFMGASGEKLFSCGAGKEGGCVDAYGMLQPCLLLRDPTLVYDLKKGSLLDGVRDFFPMLQELKVANAEYLKRCARCFINGLCEQCPARSWSENGTLDTPVEYLCDIAHATARFLGLIGEKENAWEVSNPSARIAKLQQTTYAEWAAEQGVANQNIK</sequence>
<dbReference type="GO" id="GO:0003824">
    <property type="term" value="F:catalytic activity"/>
    <property type="evidence" value="ECO:0007669"/>
    <property type="project" value="InterPro"/>
</dbReference>
<evidence type="ECO:0000256" key="3">
    <source>
        <dbReference type="ARBA" id="ARBA00022723"/>
    </source>
</evidence>
<keyword evidence="5" id="KW-0411">Iron-sulfur</keyword>
<dbReference type="PANTHER" id="PTHR11228:SF7">
    <property type="entry name" value="PQQA PEPTIDE CYCLASE"/>
    <property type="match status" value="1"/>
</dbReference>
<dbReference type="InterPro" id="IPR058240">
    <property type="entry name" value="rSAM_sf"/>
</dbReference>
<evidence type="ECO:0000256" key="5">
    <source>
        <dbReference type="ARBA" id="ARBA00023014"/>
    </source>
</evidence>
<dbReference type="InterPro" id="IPR013785">
    <property type="entry name" value="Aldolase_TIM"/>
</dbReference>
<proteinExistence type="predicted"/>
<dbReference type="SFLD" id="SFLDG01386">
    <property type="entry name" value="main_SPASM_domain-containing"/>
    <property type="match status" value="1"/>
</dbReference>
<gene>
    <name evidence="7" type="ORF">ENL07_00095</name>
</gene>
<evidence type="ECO:0000256" key="1">
    <source>
        <dbReference type="ARBA" id="ARBA00001966"/>
    </source>
</evidence>
<dbReference type="Gene3D" id="3.20.20.70">
    <property type="entry name" value="Aldolase class I"/>
    <property type="match status" value="1"/>
</dbReference>
<accession>A0A7C5HHS6</accession>
<dbReference type="PANTHER" id="PTHR11228">
    <property type="entry name" value="RADICAL SAM DOMAIN PROTEIN"/>
    <property type="match status" value="1"/>
</dbReference>
<dbReference type="InterPro" id="IPR007197">
    <property type="entry name" value="rSAM"/>
</dbReference>
<dbReference type="SFLD" id="SFLDS00029">
    <property type="entry name" value="Radical_SAM"/>
    <property type="match status" value="1"/>
</dbReference>
<dbReference type="Proteomes" id="UP000886058">
    <property type="component" value="Unassembled WGS sequence"/>
</dbReference>
<dbReference type="SUPFAM" id="SSF102114">
    <property type="entry name" value="Radical SAM enzymes"/>
    <property type="match status" value="1"/>
</dbReference>
<evidence type="ECO:0000259" key="6">
    <source>
        <dbReference type="PROSITE" id="PS51918"/>
    </source>
</evidence>
<evidence type="ECO:0000256" key="4">
    <source>
        <dbReference type="ARBA" id="ARBA00023004"/>
    </source>
</evidence>
<organism evidence="7">
    <name type="scientific">Chlorobaculum parvum</name>
    <dbReference type="NCBI Taxonomy" id="274539"/>
    <lineage>
        <taxon>Bacteria</taxon>
        <taxon>Pseudomonadati</taxon>
        <taxon>Chlorobiota</taxon>
        <taxon>Chlorobiia</taxon>
        <taxon>Chlorobiales</taxon>
        <taxon>Chlorobiaceae</taxon>
        <taxon>Chlorobaculum</taxon>
    </lineage>
</organism>
<dbReference type="GO" id="GO:0051536">
    <property type="term" value="F:iron-sulfur cluster binding"/>
    <property type="evidence" value="ECO:0007669"/>
    <property type="project" value="UniProtKB-KW"/>
</dbReference>
<protein>
    <submittedName>
        <fullName evidence="7">Radical SAM protein</fullName>
    </submittedName>
</protein>
<dbReference type="CDD" id="cd01335">
    <property type="entry name" value="Radical_SAM"/>
    <property type="match status" value="1"/>
</dbReference>
<dbReference type="SFLD" id="SFLDG01067">
    <property type="entry name" value="SPASM/twitch_domain_containing"/>
    <property type="match status" value="1"/>
</dbReference>
<comment type="caution">
    <text evidence="7">The sequence shown here is derived from an EMBL/GenBank/DDBJ whole genome shotgun (WGS) entry which is preliminary data.</text>
</comment>
<dbReference type="AlphaFoldDB" id="A0A7C5HHS6"/>
<name>A0A7C5HHS6_9CHLB</name>
<evidence type="ECO:0000313" key="7">
    <source>
        <dbReference type="EMBL" id="HHE31062.1"/>
    </source>
</evidence>
<keyword evidence="2" id="KW-0949">S-adenosyl-L-methionine</keyword>
<dbReference type="PROSITE" id="PS51918">
    <property type="entry name" value="RADICAL_SAM"/>
    <property type="match status" value="1"/>
</dbReference>
<dbReference type="GO" id="GO:0006783">
    <property type="term" value="P:heme biosynthetic process"/>
    <property type="evidence" value="ECO:0007669"/>
    <property type="project" value="TreeGrafter"/>
</dbReference>
<dbReference type="EMBL" id="DRSQ01000002">
    <property type="protein sequence ID" value="HHE31062.1"/>
    <property type="molecule type" value="Genomic_DNA"/>
</dbReference>
<keyword evidence="4" id="KW-0408">Iron</keyword>
<dbReference type="GO" id="GO:0046872">
    <property type="term" value="F:metal ion binding"/>
    <property type="evidence" value="ECO:0007669"/>
    <property type="project" value="UniProtKB-KW"/>
</dbReference>
<keyword evidence="3" id="KW-0479">Metal-binding</keyword>